<evidence type="ECO:0000313" key="2">
    <source>
        <dbReference type="Proteomes" id="UP000780801"/>
    </source>
</evidence>
<gene>
    <name evidence="1" type="ORF">BGW38_010888</name>
</gene>
<name>A0A9P6FW47_9FUNG</name>
<dbReference type="Proteomes" id="UP000780801">
    <property type="component" value="Unassembled WGS sequence"/>
</dbReference>
<keyword evidence="2" id="KW-1185">Reference proteome</keyword>
<dbReference type="EMBL" id="JAABOA010000961">
    <property type="protein sequence ID" value="KAF9582688.1"/>
    <property type="molecule type" value="Genomic_DNA"/>
</dbReference>
<evidence type="ECO:0000313" key="1">
    <source>
        <dbReference type="EMBL" id="KAF9582688.1"/>
    </source>
</evidence>
<dbReference type="OrthoDB" id="5401396at2759"/>
<dbReference type="InterPro" id="IPR011024">
    <property type="entry name" value="G_crystallin-like"/>
</dbReference>
<proteinExistence type="predicted"/>
<dbReference type="Gene3D" id="2.60.20.10">
    <property type="entry name" value="Crystallins"/>
    <property type="match status" value="1"/>
</dbReference>
<protein>
    <submittedName>
        <fullName evidence="1">Uncharacterized protein</fullName>
    </submittedName>
</protein>
<dbReference type="SUPFAM" id="SSF49695">
    <property type="entry name" value="gamma-Crystallin-like"/>
    <property type="match status" value="1"/>
</dbReference>
<dbReference type="Pfam" id="PF03995">
    <property type="entry name" value="Inhibitor_I36"/>
    <property type="match status" value="1"/>
</dbReference>
<organism evidence="1 2">
    <name type="scientific">Lunasporangiospora selenospora</name>
    <dbReference type="NCBI Taxonomy" id="979761"/>
    <lineage>
        <taxon>Eukaryota</taxon>
        <taxon>Fungi</taxon>
        <taxon>Fungi incertae sedis</taxon>
        <taxon>Mucoromycota</taxon>
        <taxon>Mortierellomycotina</taxon>
        <taxon>Mortierellomycetes</taxon>
        <taxon>Mortierellales</taxon>
        <taxon>Mortierellaceae</taxon>
        <taxon>Lunasporangiospora</taxon>
    </lineage>
</organism>
<sequence>MHVLKSICSTRNHYSKSLHNFHPKPKSTMFKYVLVASVFAAVTSAVELLTTCTDSNFGGSCITWHGNVRTCYSVNEYKNSISSAKNHGSVRCVLYATDNCTGSGPIISGPAYNLGDQGYNDRTSTFYCYYN</sequence>
<comment type="caution">
    <text evidence="1">The sequence shown here is derived from an EMBL/GenBank/DDBJ whole genome shotgun (WGS) entry which is preliminary data.</text>
</comment>
<reference evidence="1" key="1">
    <citation type="journal article" date="2020" name="Fungal Divers.">
        <title>Resolving the Mortierellaceae phylogeny through synthesis of multi-gene phylogenetics and phylogenomics.</title>
        <authorList>
            <person name="Vandepol N."/>
            <person name="Liber J."/>
            <person name="Desiro A."/>
            <person name="Na H."/>
            <person name="Kennedy M."/>
            <person name="Barry K."/>
            <person name="Grigoriev I.V."/>
            <person name="Miller A.N."/>
            <person name="O'Donnell K."/>
            <person name="Stajich J.E."/>
            <person name="Bonito G."/>
        </authorList>
    </citation>
    <scope>NUCLEOTIDE SEQUENCE</scope>
    <source>
        <strain evidence="1">KOD1015</strain>
    </source>
</reference>
<dbReference type="AlphaFoldDB" id="A0A9P6FW47"/>
<accession>A0A9P6FW47</accession>